<name>A0A6J5UQ62_PRUAR</name>
<proteinExistence type="predicted"/>
<reference evidence="1 2" key="1">
    <citation type="submission" date="2020-05" db="EMBL/GenBank/DDBJ databases">
        <authorList>
            <person name="Campoy J."/>
            <person name="Schneeberger K."/>
            <person name="Spophaly S."/>
        </authorList>
    </citation>
    <scope>NUCLEOTIDE SEQUENCE [LARGE SCALE GENOMIC DNA]</scope>
    <source>
        <strain evidence="1">PruArmRojPasFocal</strain>
    </source>
</reference>
<dbReference type="AlphaFoldDB" id="A0A6J5UQ62"/>
<protein>
    <submittedName>
        <fullName evidence="1">Uncharacterized protein</fullName>
    </submittedName>
</protein>
<dbReference type="Proteomes" id="UP000507222">
    <property type="component" value="Unassembled WGS sequence"/>
</dbReference>
<dbReference type="EMBL" id="CAEKDK010000004">
    <property type="protein sequence ID" value="CAB4278221.1"/>
    <property type="molecule type" value="Genomic_DNA"/>
</dbReference>
<sequence length="107" mass="11315">MRERIDLLQDRGIAREGIEVALNNGVVVGRSGGMWSLLQQGESCEVVGLCIGCGSCVLRLLLSYTSRMKRQSNGSSTTAVGDCEAPTVQFGGYAAAAGRAATLHWQP</sequence>
<organism evidence="1 2">
    <name type="scientific">Prunus armeniaca</name>
    <name type="common">Apricot</name>
    <name type="synonym">Armeniaca vulgaris</name>
    <dbReference type="NCBI Taxonomy" id="36596"/>
    <lineage>
        <taxon>Eukaryota</taxon>
        <taxon>Viridiplantae</taxon>
        <taxon>Streptophyta</taxon>
        <taxon>Embryophyta</taxon>
        <taxon>Tracheophyta</taxon>
        <taxon>Spermatophyta</taxon>
        <taxon>Magnoliopsida</taxon>
        <taxon>eudicotyledons</taxon>
        <taxon>Gunneridae</taxon>
        <taxon>Pentapetalae</taxon>
        <taxon>rosids</taxon>
        <taxon>fabids</taxon>
        <taxon>Rosales</taxon>
        <taxon>Rosaceae</taxon>
        <taxon>Amygdaloideae</taxon>
        <taxon>Amygdaleae</taxon>
        <taxon>Prunus</taxon>
    </lineage>
</organism>
<evidence type="ECO:0000313" key="1">
    <source>
        <dbReference type="EMBL" id="CAB4278221.1"/>
    </source>
</evidence>
<accession>A0A6J5UQ62</accession>
<evidence type="ECO:0000313" key="2">
    <source>
        <dbReference type="Proteomes" id="UP000507222"/>
    </source>
</evidence>
<gene>
    <name evidence="1" type="ORF">CURHAP_LOCUS28648</name>
</gene>